<name>A0ABP5BKY0_9ACTN</name>
<accession>A0ABP5BKY0</accession>
<dbReference type="InterPro" id="IPR013078">
    <property type="entry name" value="His_Pase_superF_clade-1"/>
</dbReference>
<dbReference type="InterPro" id="IPR051325">
    <property type="entry name" value="Nudix_hydrolase_domain"/>
</dbReference>
<dbReference type="InterPro" id="IPR020084">
    <property type="entry name" value="NUDIX_hydrolase_CS"/>
</dbReference>
<sequence>MLRPGREVLLVHRPKYDDWSFPKGKLDRGEHVTAAAVREVEEETGLRVRLGRPLSSQRYTTSKGRKTVHYWIGRALDSDDVSGYVANAEIDEVAWVPVDKAARLLTYPHDRETLAEALEEPRRTRTLIVLRHTDSRARRSWHGDDRVRPLLATGRRQAERLVPVLAAYDVRRVLTSSSTRCADSVAPYCLATGVELELLDALSEEDARPRKVRKLVRAVIEELGASGPAVVCSHRPVLPDVFAAVGLDDAGLEKGELLVAHLRGDRVVSVERH</sequence>
<feature type="domain" description="Nudix hydrolase" evidence="4">
    <location>
        <begin position="1"/>
        <end position="118"/>
    </location>
</feature>
<dbReference type="Pfam" id="PF00293">
    <property type="entry name" value="NUDIX"/>
    <property type="match status" value="1"/>
</dbReference>
<evidence type="ECO:0000256" key="1">
    <source>
        <dbReference type="ARBA" id="ARBA00005582"/>
    </source>
</evidence>
<dbReference type="PROSITE" id="PS51462">
    <property type="entry name" value="NUDIX"/>
    <property type="match status" value="1"/>
</dbReference>
<proteinExistence type="inferred from homology"/>
<dbReference type="CDD" id="cd03673">
    <property type="entry name" value="NUDIX_Ap6A_hydrolase"/>
    <property type="match status" value="1"/>
</dbReference>
<evidence type="ECO:0000313" key="6">
    <source>
        <dbReference type="Proteomes" id="UP001500571"/>
    </source>
</evidence>
<dbReference type="PANTHER" id="PTHR21340:SF0">
    <property type="entry name" value="BIS(5'-NUCLEOSYL)-TETRAPHOSPHATASE [ASYMMETRICAL]"/>
    <property type="match status" value="1"/>
</dbReference>
<protein>
    <submittedName>
        <fullName evidence="5">NUDIX hydrolase</fullName>
    </submittedName>
</protein>
<dbReference type="InterPro" id="IPR015797">
    <property type="entry name" value="NUDIX_hydrolase-like_dom_sf"/>
</dbReference>
<dbReference type="SUPFAM" id="SSF55811">
    <property type="entry name" value="Nudix"/>
    <property type="match status" value="1"/>
</dbReference>
<dbReference type="EMBL" id="BAAAPB010000001">
    <property type="protein sequence ID" value="GAA1946464.1"/>
    <property type="molecule type" value="Genomic_DNA"/>
</dbReference>
<reference evidence="6" key="1">
    <citation type="journal article" date="2019" name="Int. J. Syst. Evol. Microbiol.">
        <title>The Global Catalogue of Microorganisms (GCM) 10K type strain sequencing project: providing services to taxonomists for standard genome sequencing and annotation.</title>
        <authorList>
            <consortium name="The Broad Institute Genomics Platform"/>
            <consortium name="The Broad Institute Genome Sequencing Center for Infectious Disease"/>
            <person name="Wu L."/>
            <person name="Ma J."/>
        </authorList>
    </citation>
    <scope>NUCLEOTIDE SEQUENCE [LARGE SCALE GENOMIC DNA]</scope>
    <source>
        <strain evidence="6">JCM 15309</strain>
    </source>
</reference>
<dbReference type="Gene3D" id="3.40.50.1240">
    <property type="entry name" value="Phosphoglycerate mutase-like"/>
    <property type="match status" value="1"/>
</dbReference>
<gene>
    <name evidence="5" type="ORF">GCM10009798_01820</name>
</gene>
<comment type="caution">
    <text evidence="5">The sequence shown here is derived from an EMBL/GenBank/DDBJ whole genome shotgun (WGS) entry which is preliminary data.</text>
</comment>
<dbReference type="PANTHER" id="PTHR21340">
    <property type="entry name" value="DIADENOSINE 5,5-P1,P4-TETRAPHOSPHATE PYROPHOSPHOHYDROLASE MUTT"/>
    <property type="match status" value="1"/>
</dbReference>
<dbReference type="SMART" id="SM00855">
    <property type="entry name" value="PGAM"/>
    <property type="match status" value="1"/>
</dbReference>
<evidence type="ECO:0000256" key="2">
    <source>
        <dbReference type="ARBA" id="ARBA00022801"/>
    </source>
</evidence>
<dbReference type="PROSITE" id="PS00893">
    <property type="entry name" value="NUDIX_BOX"/>
    <property type="match status" value="1"/>
</dbReference>
<dbReference type="Proteomes" id="UP001500571">
    <property type="component" value="Unassembled WGS sequence"/>
</dbReference>
<evidence type="ECO:0000256" key="3">
    <source>
        <dbReference type="RuleBase" id="RU003476"/>
    </source>
</evidence>
<dbReference type="InterPro" id="IPR029033">
    <property type="entry name" value="His_PPase_superfam"/>
</dbReference>
<dbReference type="SUPFAM" id="SSF53254">
    <property type="entry name" value="Phosphoglycerate mutase-like"/>
    <property type="match status" value="1"/>
</dbReference>
<dbReference type="Gene3D" id="3.90.79.10">
    <property type="entry name" value="Nucleoside Triphosphate Pyrophosphohydrolase"/>
    <property type="match status" value="1"/>
</dbReference>
<dbReference type="InterPro" id="IPR000086">
    <property type="entry name" value="NUDIX_hydrolase_dom"/>
</dbReference>
<dbReference type="GO" id="GO:0016787">
    <property type="term" value="F:hydrolase activity"/>
    <property type="evidence" value="ECO:0007669"/>
    <property type="project" value="UniProtKB-KW"/>
</dbReference>
<keyword evidence="2 3" id="KW-0378">Hydrolase</keyword>
<comment type="similarity">
    <text evidence="1 3">Belongs to the Nudix hydrolase family.</text>
</comment>
<dbReference type="Pfam" id="PF00300">
    <property type="entry name" value="His_Phos_1"/>
    <property type="match status" value="1"/>
</dbReference>
<dbReference type="PRINTS" id="PR00502">
    <property type="entry name" value="NUDIXFAMILY"/>
</dbReference>
<evidence type="ECO:0000313" key="5">
    <source>
        <dbReference type="EMBL" id="GAA1946464.1"/>
    </source>
</evidence>
<dbReference type="InterPro" id="IPR020476">
    <property type="entry name" value="Nudix_hydrolase"/>
</dbReference>
<keyword evidence="6" id="KW-1185">Reference proteome</keyword>
<evidence type="ECO:0000259" key="4">
    <source>
        <dbReference type="PROSITE" id="PS51462"/>
    </source>
</evidence>
<organism evidence="5 6">
    <name type="scientific">Nocardioides panacihumi</name>
    <dbReference type="NCBI Taxonomy" id="400774"/>
    <lineage>
        <taxon>Bacteria</taxon>
        <taxon>Bacillati</taxon>
        <taxon>Actinomycetota</taxon>
        <taxon>Actinomycetes</taxon>
        <taxon>Propionibacteriales</taxon>
        <taxon>Nocardioidaceae</taxon>
        <taxon>Nocardioides</taxon>
    </lineage>
</organism>